<gene>
    <name evidence="3" type="primary">LOC107767753</name>
</gene>
<keyword evidence="2" id="KW-0812">Transmembrane</keyword>
<organism evidence="3">
    <name type="scientific">Nicotiana tabacum</name>
    <name type="common">Common tobacco</name>
    <dbReference type="NCBI Taxonomy" id="4097"/>
    <lineage>
        <taxon>Eukaryota</taxon>
        <taxon>Viridiplantae</taxon>
        <taxon>Streptophyta</taxon>
        <taxon>Embryophyta</taxon>
        <taxon>Tracheophyta</taxon>
        <taxon>Spermatophyta</taxon>
        <taxon>Magnoliopsida</taxon>
        <taxon>eudicotyledons</taxon>
        <taxon>Gunneridae</taxon>
        <taxon>Pentapetalae</taxon>
        <taxon>asterids</taxon>
        <taxon>lamiids</taxon>
        <taxon>Solanales</taxon>
        <taxon>Solanaceae</taxon>
        <taxon>Nicotianoideae</taxon>
        <taxon>Nicotianeae</taxon>
        <taxon>Nicotiana</taxon>
    </lineage>
</organism>
<evidence type="ECO:0000313" key="3">
    <source>
        <dbReference type="RefSeq" id="XP_016442333.1"/>
    </source>
</evidence>
<sequence>MSYLHFLVVEDKLLQLPSACKLANASISNCPELLNIPSTSPDYAIFTNASTASKTPVATPAGASSSSSPDTTKDSSNGFKNGPQLSIFGTAMAAAVVAVILSVIPRGATSVLMYVGNYVVWICLAGTRLNFASFSSGFEKVICAGVSRLFKTQIAPYWILF</sequence>
<evidence type="ECO:0000256" key="2">
    <source>
        <dbReference type="SAM" id="Phobius"/>
    </source>
</evidence>
<dbReference type="RefSeq" id="XP_016442333.1">
    <property type="nucleotide sequence ID" value="XM_016586847.1"/>
</dbReference>
<feature type="transmembrane region" description="Helical" evidence="2">
    <location>
        <begin position="85"/>
        <end position="105"/>
    </location>
</feature>
<name>A0A1S3XQV0_TOBAC</name>
<accession>A0A1S3XQV0</accession>
<dbReference type="PaxDb" id="4097-A0A1S3XQV0"/>
<dbReference type="AlphaFoldDB" id="A0A1S3XQV0"/>
<feature type="compositionally biased region" description="Low complexity" evidence="1">
    <location>
        <begin position="55"/>
        <end position="76"/>
    </location>
</feature>
<proteinExistence type="predicted"/>
<reference evidence="3" key="1">
    <citation type="submission" date="2025-08" db="UniProtKB">
        <authorList>
            <consortium name="RefSeq"/>
        </authorList>
    </citation>
    <scope>IDENTIFICATION</scope>
</reference>
<evidence type="ECO:0000256" key="1">
    <source>
        <dbReference type="SAM" id="MobiDB-lite"/>
    </source>
</evidence>
<keyword evidence="2" id="KW-1133">Transmembrane helix</keyword>
<protein>
    <submittedName>
        <fullName evidence="3">Non-specific lipid transfer protein GPI-anchored 1-like</fullName>
    </submittedName>
</protein>
<dbReference type="KEGG" id="nta:107767753"/>
<dbReference type="STRING" id="4097.A0A1S3XQV0"/>
<feature type="transmembrane region" description="Helical" evidence="2">
    <location>
        <begin position="111"/>
        <end position="131"/>
    </location>
</feature>
<feature type="region of interest" description="Disordered" evidence="1">
    <location>
        <begin position="54"/>
        <end position="77"/>
    </location>
</feature>
<dbReference type="OrthoDB" id="1882492at2759"/>
<keyword evidence="2" id="KW-0472">Membrane</keyword>